<dbReference type="SUPFAM" id="SSF55811">
    <property type="entry name" value="Nudix"/>
    <property type="match status" value="1"/>
</dbReference>
<keyword evidence="3" id="KW-0479">Metal-binding</keyword>
<reference evidence="8 9" key="1">
    <citation type="submission" date="2012-09" db="EMBL/GenBank/DDBJ databases">
        <title>Genome Sequence of alkane-degrading Bacterium Alcanivorax sp. 6-D-6.</title>
        <authorList>
            <person name="Lai Q."/>
            <person name="Shao Z."/>
        </authorList>
    </citation>
    <scope>NUCLEOTIDE SEQUENCE [LARGE SCALE GENOMIC DNA]</scope>
    <source>
        <strain evidence="8 9">6-D-6</strain>
    </source>
</reference>
<feature type="domain" description="Nudix hydrolase" evidence="7">
    <location>
        <begin position="3"/>
        <end position="206"/>
    </location>
</feature>
<evidence type="ECO:0000313" key="9">
    <source>
        <dbReference type="Proteomes" id="UP000771797"/>
    </source>
</evidence>
<dbReference type="PANTHER" id="PTHR12318:SF0">
    <property type="entry name" value="ACYL-COENZYME A DIPHOSPHATASE NUDT19"/>
    <property type="match status" value="1"/>
</dbReference>
<dbReference type="Proteomes" id="UP000771797">
    <property type="component" value="Unassembled WGS sequence"/>
</dbReference>
<protein>
    <submittedName>
        <fullName evidence="8">Beta-lactamase</fullName>
    </submittedName>
</protein>
<proteinExistence type="predicted"/>
<dbReference type="PANTHER" id="PTHR12318">
    <property type="entry name" value="TESTOSTERONE-REGULATED PROTEIN RP2"/>
    <property type="match status" value="1"/>
</dbReference>
<dbReference type="Gene3D" id="3.90.79.10">
    <property type="entry name" value="Nucleoside Triphosphate Pyrophosphohydrolase"/>
    <property type="match status" value="1"/>
</dbReference>
<evidence type="ECO:0000256" key="2">
    <source>
        <dbReference type="ARBA" id="ARBA00001946"/>
    </source>
</evidence>
<dbReference type="InterPro" id="IPR000086">
    <property type="entry name" value="NUDIX_hydrolase_dom"/>
</dbReference>
<keyword evidence="6" id="KW-0464">Manganese</keyword>
<keyword evidence="9" id="KW-1185">Reference proteome</keyword>
<evidence type="ECO:0000313" key="8">
    <source>
        <dbReference type="EMBL" id="KAF0805305.1"/>
    </source>
</evidence>
<dbReference type="InterPro" id="IPR039121">
    <property type="entry name" value="NUDT19"/>
</dbReference>
<evidence type="ECO:0000259" key="7">
    <source>
        <dbReference type="PROSITE" id="PS51462"/>
    </source>
</evidence>
<dbReference type="EMBL" id="AQPF01000018">
    <property type="protein sequence ID" value="KAF0805305.1"/>
    <property type="molecule type" value="Genomic_DNA"/>
</dbReference>
<comment type="caution">
    <text evidence="8">The sequence shown here is derived from an EMBL/GenBank/DDBJ whole genome shotgun (WGS) entry which is preliminary data.</text>
</comment>
<dbReference type="InterPro" id="IPR015797">
    <property type="entry name" value="NUDIX_hydrolase-like_dom_sf"/>
</dbReference>
<name>A0ABQ6Y856_9GAMM</name>
<sequence length="248" mass="27551">MQPRPAATLALLRDAREGLEVLMLQRTHKAVFMPGFYVFPGGAVDRADSDPALMPHLGGIDEAAANSLLNLEAGGLGYLVAAIRECFEEAGVLLARPGDADWPEPHHPVLADDRDAVMNGELDWLTLCRRHDLRVPLETLGYFDHWVTPPGPPRRFDTRFFVAEAPPFQQPRHDGQETIDHCWVNPRLALDYHGGGKRQFATPTLSVLRRLGQFDSVTAVLEYASVHSPRRMAPLSEEDAAERFVSQS</sequence>
<evidence type="ECO:0000256" key="4">
    <source>
        <dbReference type="ARBA" id="ARBA00022801"/>
    </source>
</evidence>
<evidence type="ECO:0000256" key="1">
    <source>
        <dbReference type="ARBA" id="ARBA00001936"/>
    </source>
</evidence>
<dbReference type="CDD" id="cd18870">
    <property type="entry name" value="NUDIX_AcylCoAdiphos_Nudt19"/>
    <property type="match status" value="1"/>
</dbReference>
<organism evidence="8 9">
    <name type="scientific">Alcanivorax xiamenensis</name>
    <dbReference type="NCBI Taxonomy" id="1177156"/>
    <lineage>
        <taxon>Bacteria</taxon>
        <taxon>Pseudomonadati</taxon>
        <taxon>Pseudomonadota</taxon>
        <taxon>Gammaproteobacteria</taxon>
        <taxon>Oceanospirillales</taxon>
        <taxon>Alcanivoracaceae</taxon>
        <taxon>Alcanivorax</taxon>
    </lineage>
</organism>
<keyword evidence="5" id="KW-0460">Magnesium</keyword>
<accession>A0ABQ6Y856</accession>
<evidence type="ECO:0000256" key="6">
    <source>
        <dbReference type="ARBA" id="ARBA00023211"/>
    </source>
</evidence>
<evidence type="ECO:0000256" key="5">
    <source>
        <dbReference type="ARBA" id="ARBA00022842"/>
    </source>
</evidence>
<evidence type="ECO:0000256" key="3">
    <source>
        <dbReference type="ARBA" id="ARBA00022723"/>
    </source>
</evidence>
<keyword evidence="4" id="KW-0378">Hydrolase</keyword>
<comment type="cofactor">
    <cofactor evidence="1">
        <name>Mn(2+)</name>
        <dbReference type="ChEBI" id="CHEBI:29035"/>
    </cofactor>
</comment>
<gene>
    <name evidence="8" type="ORF">A6D6_02398</name>
</gene>
<dbReference type="RefSeq" id="WP_133492504.1">
    <property type="nucleotide sequence ID" value="NZ_AQPF01000018.1"/>
</dbReference>
<comment type="cofactor">
    <cofactor evidence="2">
        <name>Mg(2+)</name>
        <dbReference type="ChEBI" id="CHEBI:18420"/>
    </cofactor>
</comment>
<dbReference type="PROSITE" id="PS51462">
    <property type="entry name" value="NUDIX"/>
    <property type="match status" value="1"/>
</dbReference>